<dbReference type="SUPFAM" id="SSF49899">
    <property type="entry name" value="Concanavalin A-like lectins/glucanases"/>
    <property type="match status" value="1"/>
</dbReference>
<dbReference type="OrthoDB" id="7428687at2"/>
<dbReference type="Gene3D" id="2.60.120.200">
    <property type="match status" value="1"/>
</dbReference>
<sequence length="249" mass="27641" precursor="true">MGKMKWCVLGLAAASWAQATPAIAAFACDQVQDLSSAPYAEAKFKSALDHAKLQLPTSSTCLTNSKVTNYYYDPDNWYLDNTNMQFEIDNGAGSQRNELRGDSFAGTRTDMTFRSRMKVQYGGSFSDRFTVAQIYGETGGQPILRVEFLASRSGLSNRFWGIYRTNSGPLPSYEYKDLGPAPTAFTELNLVYNESGTVTAQLGSNPKQTWSTNFSFYAQSSKTTYFKTGCYLQDPGDCYVRLSTLTFDT</sequence>
<dbReference type="Proteomes" id="UP000037643">
    <property type="component" value="Chromosome"/>
</dbReference>
<dbReference type="Pfam" id="PF08787">
    <property type="entry name" value="Alginate_lyase2"/>
    <property type="match status" value="1"/>
</dbReference>
<dbReference type="PATRIC" id="fig|543877.4.peg.2667"/>
<dbReference type="InterPro" id="IPR014895">
    <property type="entry name" value="Alginate_lyase_2"/>
</dbReference>
<keyword evidence="4" id="KW-1185">Reference proteome</keyword>
<dbReference type="KEGG" id="amx:AM2010_2629"/>
<feature type="signal peptide" evidence="1">
    <location>
        <begin position="1"/>
        <end position="24"/>
    </location>
</feature>
<feature type="domain" description="Alginate lyase 2" evidence="2">
    <location>
        <begin position="48"/>
        <end position="235"/>
    </location>
</feature>
<feature type="chain" id="PRO_5005186080" description="Alginate lyase 2 domain-containing protein" evidence="1">
    <location>
        <begin position="25"/>
        <end position="249"/>
    </location>
</feature>
<dbReference type="PROSITE" id="PS51257">
    <property type="entry name" value="PROKAR_LIPOPROTEIN"/>
    <property type="match status" value="1"/>
</dbReference>
<keyword evidence="1" id="KW-0732">Signal</keyword>
<dbReference type="InterPro" id="IPR013320">
    <property type="entry name" value="ConA-like_dom_sf"/>
</dbReference>
<evidence type="ECO:0000256" key="1">
    <source>
        <dbReference type="SAM" id="SignalP"/>
    </source>
</evidence>
<proteinExistence type="predicted"/>
<evidence type="ECO:0000313" key="4">
    <source>
        <dbReference type="Proteomes" id="UP000037643"/>
    </source>
</evidence>
<organism evidence="3 4">
    <name type="scientific">Pelagerythrobacter marensis</name>
    <dbReference type="NCBI Taxonomy" id="543877"/>
    <lineage>
        <taxon>Bacteria</taxon>
        <taxon>Pseudomonadati</taxon>
        <taxon>Pseudomonadota</taxon>
        <taxon>Alphaproteobacteria</taxon>
        <taxon>Sphingomonadales</taxon>
        <taxon>Erythrobacteraceae</taxon>
        <taxon>Pelagerythrobacter</taxon>
    </lineage>
</organism>
<name>A0A0G3XDL6_9SPHN</name>
<accession>A0A0G3XDL6</accession>
<dbReference type="RefSeq" id="WP_082132933.1">
    <property type="nucleotide sequence ID" value="NZ_CP011805.1"/>
</dbReference>
<dbReference type="EMBL" id="CP011805">
    <property type="protein sequence ID" value="AKM08684.1"/>
    <property type="molecule type" value="Genomic_DNA"/>
</dbReference>
<gene>
    <name evidence="3" type="ORF">AM2010_2629</name>
</gene>
<reference evidence="3 4" key="1">
    <citation type="submission" date="2015-06" db="EMBL/GenBank/DDBJ databases">
        <authorList>
            <person name="Kim K.M."/>
        </authorList>
    </citation>
    <scope>NUCLEOTIDE SEQUENCE [LARGE SCALE GENOMIC DNA]</scope>
    <source>
        <strain evidence="3 4">KCTC 22370</strain>
    </source>
</reference>
<protein>
    <recommendedName>
        <fullName evidence="2">Alginate lyase 2 domain-containing protein</fullName>
    </recommendedName>
</protein>
<evidence type="ECO:0000313" key="3">
    <source>
        <dbReference type="EMBL" id="AKM08684.1"/>
    </source>
</evidence>
<evidence type="ECO:0000259" key="2">
    <source>
        <dbReference type="Pfam" id="PF08787"/>
    </source>
</evidence>
<dbReference type="AlphaFoldDB" id="A0A0G3XDL6"/>